<evidence type="ECO:0000256" key="5">
    <source>
        <dbReference type="ARBA" id="ARBA00023136"/>
    </source>
</evidence>
<protein>
    <submittedName>
        <fullName evidence="8">Permease</fullName>
    </submittedName>
</protein>
<dbReference type="GO" id="GO:0016020">
    <property type="term" value="C:membrane"/>
    <property type="evidence" value="ECO:0007669"/>
    <property type="project" value="UniProtKB-SubCell"/>
</dbReference>
<dbReference type="InterPro" id="IPR037185">
    <property type="entry name" value="EmrE-like"/>
</dbReference>
<keyword evidence="9" id="KW-1185">Reference proteome</keyword>
<name>A0A916SCL1_9BACI</name>
<dbReference type="RefSeq" id="WP_188386191.1">
    <property type="nucleotide sequence ID" value="NZ_BMEY01000029.1"/>
</dbReference>
<dbReference type="InterPro" id="IPR050638">
    <property type="entry name" value="AA-Vitamin_Transporters"/>
</dbReference>
<feature type="transmembrane region" description="Helical" evidence="6">
    <location>
        <begin position="30"/>
        <end position="50"/>
    </location>
</feature>
<evidence type="ECO:0000313" key="9">
    <source>
        <dbReference type="Proteomes" id="UP000613512"/>
    </source>
</evidence>
<evidence type="ECO:0000259" key="7">
    <source>
        <dbReference type="Pfam" id="PF00892"/>
    </source>
</evidence>
<feature type="transmembrane region" description="Helical" evidence="6">
    <location>
        <begin position="209"/>
        <end position="230"/>
    </location>
</feature>
<dbReference type="Proteomes" id="UP000613512">
    <property type="component" value="Unassembled WGS sequence"/>
</dbReference>
<dbReference type="PANTHER" id="PTHR32322">
    <property type="entry name" value="INNER MEMBRANE TRANSPORTER"/>
    <property type="match status" value="1"/>
</dbReference>
<evidence type="ECO:0000256" key="6">
    <source>
        <dbReference type="SAM" id="Phobius"/>
    </source>
</evidence>
<feature type="transmembrane region" description="Helical" evidence="6">
    <location>
        <begin position="62"/>
        <end position="80"/>
    </location>
</feature>
<feature type="transmembrane region" description="Helical" evidence="6">
    <location>
        <begin position="171"/>
        <end position="194"/>
    </location>
</feature>
<evidence type="ECO:0000256" key="4">
    <source>
        <dbReference type="ARBA" id="ARBA00022989"/>
    </source>
</evidence>
<feature type="domain" description="EamA" evidence="7">
    <location>
        <begin position="3"/>
        <end position="131"/>
    </location>
</feature>
<dbReference type="InterPro" id="IPR000620">
    <property type="entry name" value="EamA_dom"/>
</dbReference>
<keyword evidence="4 6" id="KW-1133">Transmembrane helix</keyword>
<evidence type="ECO:0000256" key="3">
    <source>
        <dbReference type="ARBA" id="ARBA00022692"/>
    </source>
</evidence>
<dbReference type="AlphaFoldDB" id="A0A916SCL1"/>
<feature type="transmembrane region" description="Helical" evidence="6">
    <location>
        <begin position="92"/>
        <end position="111"/>
    </location>
</feature>
<dbReference type="Pfam" id="PF00892">
    <property type="entry name" value="EamA"/>
    <property type="match status" value="2"/>
</dbReference>
<keyword evidence="5 6" id="KW-0472">Membrane</keyword>
<dbReference type="PANTHER" id="PTHR32322:SF2">
    <property type="entry name" value="EAMA DOMAIN-CONTAINING PROTEIN"/>
    <property type="match status" value="1"/>
</dbReference>
<reference evidence="8" key="1">
    <citation type="journal article" date="2014" name="Int. J. Syst. Evol. Microbiol.">
        <title>Complete genome sequence of Corynebacterium casei LMG S-19264T (=DSM 44701T), isolated from a smear-ripened cheese.</title>
        <authorList>
            <consortium name="US DOE Joint Genome Institute (JGI-PGF)"/>
            <person name="Walter F."/>
            <person name="Albersmeier A."/>
            <person name="Kalinowski J."/>
            <person name="Ruckert C."/>
        </authorList>
    </citation>
    <scope>NUCLEOTIDE SEQUENCE</scope>
    <source>
        <strain evidence="8">CGMCC 1.12408</strain>
    </source>
</reference>
<comment type="similarity">
    <text evidence="2">Belongs to the EamA transporter family.</text>
</comment>
<feature type="transmembrane region" description="Helical" evidence="6">
    <location>
        <begin position="142"/>
        <end position="164"/>
    </location>
</feature>
<feature type="domain" description="EamA" evidence="7">
    <location>
        <begin position="149"/>
        <end position="280"/>
    </location>
</feature>
<evidence type="ECO:0000313" key="8">
    <source>
        <dbReference type="EMBL" id="GGA91335.1"/>
    </source>
</evidence>
<keyword evidence="3 6" id="KW-0812">Transmembrane</keyword>
<dbReference type="SUPFAM" id="SSF103481">
    <property type="entry name" value="Multidrug resistance efflux transporter EmrE"/>
    <property type="match status" value="2"/>
</dbReference>
<feature type="transmembrane region" description="Helical" evidence="6">
    <location>
        <begin position="262"/>
        <end position="280"/>
    </location>
</feature>
<gene>
    <name evidence="8" type="primary">fjo11</name>
    <name evidence="8" type="ORF">GCM10008025_37290</name>
</gene>
<comment type="caution">
    <text evidence="8">The sequence shown here is derived from an EMBL/GenBank/DDBJ whole genome shotgun (WGS) entry which is preliminary data.</text>
</comment>
<proteinExistence type="inferred from homology"/>
<organism evidence="8 9">
    <name type="scientific">Ornithinibacillus halotolerans</name>
    <dbReference type="NCBI Taxonomy" id="1274357"/>
    <lineage>
        <taxon>Bacteria</taxon>
        <taxon>Bacillati</taxon>
        <taxon>Bacillota</taxon>
        <taxon>Bacilli</taxon>
        <taxon>Bacillales</taxon>
        <taxon>Bacillaceae</taxon>
        <taxon>Ornithinibacillus</taxon>
    </lineage>
</organism>
<feature type="transmembrane region" description="Helical" evidence="6">
    <location>
        <begin position="237"/>
        <end position="256"/>
    </location>
</feature>
<comment type="subcellular location">
    <subcellularLocation>
        <location evidence="1">Endomembrane system</location>
        <topology evidence="1">Multi-pass membrane protein</topology>
    </subcellularLocation>
</comment>
<reference evidence="8" key="2">
    <citation type="submission" date="2020-09" db="EMBL/GenBank/DDBJ databases">
        <authorList>
            <person name="Sun Q."/>
            <person name="Zhou Y."/>
        </authorList>
    </citation>
    <scope>NUCLEOTIDE SEQUENCE</scope>
    <source>
        <strain evidence="8">CGMCC 1.12408</strain>
    </source>
</reference>
<sequence length="301" mass="32806">MPIIALLVLSLLWGSTFFFTKIVLPDLHPVSIVFFRCLFGGIALLPFFIWKRDQQEFKKIPILLGIALLNAGVPWILMSYSQQGLDTTISAVLNATGPIFGLLFSILILKVKIRWQELLGVIIGFTGIIISFNLGGGPQVGFQYSSAGLLLIAACFYALSSILITKFLTHVSVFTLSFVTMLVGCIFAGIFMLWVQPSSYQGLGDSKNLLALIILGVFNSGIGNVIFFYLVKSGGPVFALLITFLMPITTIFLGVALLDESLGKGTIIALIFVLSSVYVTQRRGGRRNGNISRSSIHANEE</sequence>
<dbReference type="EMBL" id="BMEY01000029">
    <property type="protein sequence ID" value="GGA91335.1"/>
    <property type="molecule type" value="Genomic_DNA"/>
</dbReference>
<accession>A0A916SCL1</accession>
<evidence type="ECO:0000256" key="1">
    <source>
        <dbReference type="ARBA" id="ARBA00004127"/>
    </source>
</evidence>
<evidence type="ECO:0000256" key="2">
    <source>
        <dbReference type="ARBA" id="ARBA00007362"/>
    </source>
</evidence>
<feature type="transmembrane region" description="Helical" evidence="6">
    <location>
        <begin position="118"/>
        <end position="136"/>
    </location>
</feature>